<keyword evidence="1" id="KW-0472">Membrane</keyword>
<name>A0AAV8C0S4_9POAL</name>
<organism evidence="2 3">
    <name type="scientific">Rhynchospora pubera</name>
    <dbReference type="NCBI Taxonomy" id="906938"/>
    <lineage>
        <taxon>Eukaryota</taxon>
        <taxon>Viridiplantae</taxon>
        <taxon>Streptophyta</taxon>
        <taxon>Embryophyta</taxon>
        <taxon>Tracheophyta</taxon>
        <taxon>Spermatophyta</taxon>
        <taxon>Magnoliopsida</taxon>
        <taxon>Liliopsida</taxon>
        <taxon>Poales</taxon>
        <taxon>Cyperaceae</taxon>
        <taxon>Cyperoideae</taxon>
        <taxon>Rhynchosporeae</taxon>
        <taxon>Rhynchospora</taxon>
    </lineage>
</organism>
<gene>
    <name evidence="2" type="ORF">LUZ62_083410</name>
</gene>
<comment type="caution">
    <text evidence="2">The sequence shown here is derived from an EMBL/GenBank/DDBJ whole genome shotgun (WGS) entry which is preliminary data.</text>
</comment>
<evidence type="ECO:0000256" key="1">
    <source>
        <dbReference type="SAM" id="Phobius"/>
    </source>
</evidence>
<accession>A0AAV8C0S4</accession>
<evidence type="ECO:0000313" key="2">
    <source>
        <dbReference type="EMBL" id="KAJ4749005.1"/>
    </source>
</evidence>
<protein>
    <submittedName>
        <fullName evidence="2">Uncharacterized protein</fullName>
    </submittedName>
</protein>
<dbReference type="AlphaFoldDB" id="A0AAV8C0S4"/>
<dbReference type="PANTHER" id="PTHR31170:SF25">
    <property type="entry name" value="BNAA09G04570D PROTEIN"/>
    <property type="match status" value="1"/>
</dbReference>
<dbReference type="Proteomes" id="UP001140206">
    <property type="component" value="Chromosome 5"/>
</dbReference>
<feature type="transmembrane region" description="Helical" evidence="1">
    <location>
        <begin position="410"/>
        <end position="431"/>
    </location>
</feature>
<proteinExistence type="predicted"/>
<dbReference type="PANTHER" id="PTHR31170">
    <property type="entry name" value="BNAC04G53230D PROTEIN"/>
    <property type="match status" value="1"/>
</dbReference>
<evidence type="ECO:0000313" key="3">
    <source>
        <dbReference type="Proteomes" id="UP001140206"/>
    </source>
</evidence>
<reference evidence="2" key="1">
    <citation type="submission" date="2022-08" db="EMBL/GenBank/DDBJ databases">
        <authorList>
            <person name="Marques A."/>
        </authorList>
    </citation>
    <scope>NUCLEOTIDE SEQUENCE</scope>
    <source>
        <strain evidence="2">RhyPub2mFocal</strain>
        <tissue evidence="2">Leaves</tissue>
    </source>
</reference>
<keyword evidence="1" id="KW-1133">Transmembrane helix</keyword>
<keyword evidence="1" id="KW-0812">Transmembrane</keyword>
<dbReference type="InterPro" id="IPR004158">
    <property type="entry name" value="DUF247_pln"/>
</dbReference>
<dbReference type="EMBL" id="JAMFTS010000005">
    <property type="protein sequence ID" value="KAJ4749005.1"/>
    <property type="molecule type" value="Genomic_DNA"/>
</dbReference>
<dbReference type="Pfam" id="PF03140">
    <property type="entry name" value="DUF247"/>
    <property type="match status" value="1"/>
</dbReference>
<sequence length="439" mass="51273">MKTSEDSLESLLEKRLRELAGKQEKSELITIPRIPCDILEGNGIYYEPRVVSIGPYYHGMDKYRDTEQHKVRYLRDFLSRHQVRLDVLVKEMRALQVQARQCYSGYIRLDREQFVEMLLLDGCFVLEVLSKKLNKENDALRDISWVLNRIVTDFLLLENQIPFFVIHKLYSISCMGNEWSDSILHHLTDFVQWRAPMWVWPRQFEIPQCEIHHLLHFYQEFHVPNTTKFPIITVQSSMVKKQEDPVYMMPSATDLKEAGIIFQTKKFPAHFLDITFKNGVFEMPMIATSLDEKIIILNLIAWNAMFFSEATKQSDNSNYLSPLSSYTILLESLVRAKTDVQLLKACGIIENNDPSDEQVASFFNHLGDLNVISGESHYFAELFRDIKRYHDGRWHRHRAKLIRDYFHSPWSSISVVAGIILLVLTGIQAFFTVDPVAHH</sequence>
<keyword evidence="3" id="KW-1185">Reference proteome</keyword>